<organism evidence="3 4">
    <name type="scientific">Cardiosporidium cionae</name>
    <dbReference type="NCBI Taxonomy" id="476202"/>
    <lineage>
        <taxon>Eukaryota</taxon>
        <taxon>Sar</taxon>
        <taxon>Alveolata</taxon>
        <taxon>Apicomplexa</taxon>
        <taxon>Aconoidasida</taxon>
        <taxon>Nephromycida</taxon>
        <taxon>Cardiosporidium</taxon>
    </lineage>
</organism>
<evidence type="ECO:0000313" key="3">
    <source>
        <dbReference type="EMBL" id="KAF8820396.1"/>
    </source>
</evidence>
<evidence type="ECO:0000259" key="2">
    <source>
        <dbReference type="PROSITE" id="PS50802"/>
    </source>
</evidence>
<accession>A0ABQ7J8V0</accession>
<keyword evidence="4" id="KW-1185">Reference proteome</keyword>
<gene>
    <name evidence="3" type="ORF">IE077_004499</name>
</gene>
<dbReference type="Proteomes" id="UP000823046">
    <property type="component" value="Unassembled WGS sequence"/>
</dbReference>
<dbReference type="Gene3D" id="3.90.70.80">
    <property type="match status" value="1"/>
</dbReference>
<keyword evidence="3" id="KW-0378">Hydrolase</keyword>
<proteinExistence type="predicted"/>
<comment type="caution">
    <text evidence="3">The sequence shown here is derived from an EMBL/GenBank/DDBJ whole genome shotgun (WGS) entry which is preliminary data.</text>
</comment>
<feature type="domain" description="OTU" evidence="2">
    <location>
        <begin position="235"/>
        <end position="365"/>
    </location>
</feature>
<evidence type="ECO:0000256" key="1">
    <source>
        <dbReference type="SAM" id="MobiDB-lite"/>
    </source>
</evidence>
<name>A0ABQ7J8V0_9APIC</name>
<protein>
    <submittedName>
        <fullName evidence="3">OTU family cysteine protease</fullName>
    </submittedName>
</protein>
<dbReference type="InterPro" id="IPR038765">
    <property type="entry name" value="Papain-like_cys_pep_sf"/>
</dbReference>
<dbReference type="SUPFAM" id="SSF54001">
    <property type="entry name" value="Cysteine proteinases"/>
    <property type="match status" value="1"/>
</dbReference>
<evidence type="ECO:0000313" key="4">
    <source>
        <dbReference type="Proteomes" id="UP000823046"/>
    </source>
</evidence>
<dbReference type="InterPro" id="IPR003323">
    <property type="entry name" value="OTU_dom"/>
</dbReference>
<sequence length="387" mass="44423">MGAACTYPRSVYIPLSNSSSISSKVHSQLVRQDSKNGTPATLVSQKRMIFVLSPATQVSTLSPIIRRMTPVDRDIVDRLMENIRPLYFNLVLENICATKRAIYQKNPKLQVAESRMLKKMHRRVGSIFPDYWKVYDPTETATEAVTQDTPELEKEDTLEEGETQGETKAENQVPAGEQKKEPFDFFADTSGTDRAESDSKPKAKKKEKKKKSRKESDYYLRQTELIQERLTLFQFRKINIKGDGNCLFRAASWNLFGTETSHRFVRKCAVERMKTHPDDYQIFFSPDSNDFSNYLRQLSLAGNWGDELCVRAIADAFSCTVHIIATIPENWYIRYDPAYCEPHHILRHLFFSYISPSQYDAFYTLFDESSPATTEAAAIQTELAHEN</sequence>
<dbReference type="PANTHER" id="PTHR12419">
    <property type="entry name" value="OTU DOMAIN CONTAINING PROTEIN"/>
    <property type="match status" value="1"/>
</dbReference>
<dbReference type="InterPro" id="IPR050704">
    <property type="entry name" value="Peptidase_C85-like"/>
</dbReference>
<dbReference type="CDD" id="cd22751">
    <property type="entry name" value="OTU_plant_OTU9-like"/>
    <property type="match status" value="1"/>
</dbReference>
<keyword evidence="3" id="KW-0645">Protease</keyword>
<dbReference type="PANTHER" id="PTHR12419:SF11">
    <property type="entry name" value="OTU DOMAIN-CONTAINING PROTEIN DDB_G0284757"/>
    <property type="match status" value="1"/>
</dbReference>
<dbReference type="PROSITE" id="PS50802">
    <property type="entry name" value="OTU"/>
    <property type="match status" value="1"/>
</dbReference>
<reference evidence="3 4" key="1">
    <citation type="journal article" date="2020" name="bioRxiv">
        <title>Metabolic contributions of an alphaproteobacterial endosymbiont in the apicomplexan Cardiosporidium cionae.</title>
        <authorList>
            <person name="Hunter E.S."/>
            <person name="Paight C.J."/>
            <person name="Lane C.E."/>
        </authorList>
    </citation>
    <scope>NUCLEOTIDE SEQUENCE [LARGE SCALE GENOMIC DNA]</scope>
    <source>
        <strain evidence="3">ESH_2018</strain>
    </source>
</reference>
<dbReference type="EMBL" id="JADAQX010000397">
    <property type="protein sequence ID" value="KAF8820396.1"/>
    <property type="molecule type" value="Genomic_DNA"/>
</dbReference>
<dbReference type="Pfam" id="PF02338">
    <property type="entry name" value="OTU"/>
    <property type="match status" value="1"/>
</dbReference>
<feature type="compositionally biased region" description="Basic residues" evidence="1">
    <location>
        <begin position="202"/>
        <end position="213"/>
    </location>
</feature>
<feature type="region of interest" description="Disordered" evidence="1">
    <location>
        <begin position="142"/>
        <end position="213"/>
    </location>
</feature>
<feature type="compositionally biased region" description="Basic and acidic residues" evidence="1">
    <location>
        <begin position="191"/>
        <end position="201"/>
    </location>
</feature>
<dbReference type="GO" id="GO:0008233">
    <property type="term" value="F:peptidase activity"/>
    <property type="evidence" value="ECO:0007669"/>
    <property type="project" value="UniProtKB-KW"/>
</dbReference>
<feature type="compositionally biased region" description="Acidic residues" evidence="1">
    <location>
        <begin position="153"/>
        <end position="163"/>
    </location>
</feature>
<dbReference type="GO" id="GO:0006508">
    <property type="term" value="P:proteolysis"/>
    <property type="evidence" value="ECO:0007669"/>
    <property type="project" value="UniProtKB-KW"/>
</dbReference>